<feature type="transmembrane region" description="Helical" evidence="5">
    <location>
        <begin position="74"/>
        <end position="90"/>
    </location>
</feature>
<keyword evidence="4 5" id="KW-0472">Membrane</keyword>
<proteinExistence type="predicted"/>
<feature type="transmembrane region" description="Helical" evidence="5">
    <location>
        <begin position="129"/>
        <end position="146"/>
    </location>
</feature>
<dbReference type="GO" id="GO:0016020">
    <property type="term" value="C:membrane"/>
    <property type="evidence" value="ECO:0007669"/>
    <property type="project" value="UniProtKB-SubCell"/>
</dbReference>
<evidence type="ECO:0000256" key="3">
    <source>
        <dbReference type="ARBA" id="ARBA00022989"/>
    </source>
</evidence>
<sequence length="338" mass="36946">MLPDMAQAPIMFTIFLYITFSSSMLVINKVAVTYLPAPALVLFAQLSTSALVAHILGAFGIVEVDPLNWDKVKRFALVAFIFLATIFTNMKTLQYANVETFIVFRSSTPLVISVLDYVFLGRELPNRRSLVSLLFITSGALGYVMTDANFHVAAYSWVMCWFVVFAIDMVYIKYIVETVPMTSWGRVFYQNLIALAPLTAIGIGSGEAAEVYATSGSLLKASSVAALVMSCLCGIGMCYSGFRLRKEVSATTFTVVGILCKLGTVVVNVIIWDKHASTTGLCFLMMCMVSGFFYQQAPLRDPLPPVVKVCPPHHGLGVGNKRPRESPFPPSCLFGSGE</sequence>
<comment type="caution">
    <text evidence="7">The sequence shown here is derived from an EMBL/GenBank/DDBJ whole genome shotgun (WGS) entry which is preliminary data.</text>
</comment>
<gene>
    <name evidence="7" type="ORF">CYMTET_15374</name>
</gene>
<feature type="transmembrane region" description="Helical" evidence="5">
    <location>
        <begin position="152"/>
        <end position="176"/>
    </location>
</feature>
<feature type="transmembrane region" description="Helical" evidence="5">
    <location>
        <begin position="40"/>
        <end position="62"/>
    </location>
</feature>
<keyword evidence="8" id="KW-1185">Reference proteome</keyword>
<evidence type="ECO:0000313" key="7">
    <source>
        <dbReference type="EMBL" id="KAK3276558.1"/>
    </source>
</evidence>
<organism evidence="7 8">
    <name type="scientific">Cymbomonas tetramitiformis</name>
    <dbReference type="NCBI Taxonomy" id="36881"/>
    <lineage>
        <taxon>Eukaryota</taxon>
        <taxon>Viridiplantae</taxon>
        <taxon>Chlorophyta</taxon>
        <taxon>Pyramimonadophyceae</taxon>
        <taxon>Pyramimonadales</taxon>
        <taxon>Pyramimonadaceae</taxon>
        <taxon>Cymbomonas</taxon>
    </lineage>
</organism>
<feature type="transmembrane region" description="Helical" evidence="5">
    <location>
        <begin position="218"/>
        <end position="239"/>
    </location>
</feature>
<feature type="transmembrane region" description="Helical" evidence="5">
    <location>
        <begin position="251"/>
        <end position="271"/>
    </location>
</feature>
<dbReference type="PANTHER" id="PTHR11132">
    <property type="entry name" value="SOLUTE CARRIER FAMILY 35"/>
    <property type="match status" value="1"/>
</dbReference>
<evidence type="ECO:0000256" key="5">
    <source>
        <dbReference type="SAM" id="Phobius"/>
    </source>
</evidence>
<feature type="transmembrane region" description="Helical" evidence="5">
    <location>
        <begin position="12"/>
        <end position="34"/>
    </location>
</feature>
<feature type="transmembrane region" description="Helical" evidence="5">
    <location>
        <begin position="277"/>
        <end position="294"/>
    </location>
</feature>
<evidence type="ECO:0000259" key="6">
    <source>
        <dbReference type="Pfam" id="PF03151"/>
    </source>
</evidence>
<dbReference type="InterPro" id="IPR050186">
    <property type="entry name" value="TPT_transporter"/>
</dbReference>
<feature type="domain" description="Sugar phosphate transporter" evidence="6">
    <location>
        <begin position="13"/>
        <end position="294"/>
    </location>
</feature>
<dbReference type="EMBL" id="LGRX02006493">
    <property type="protein sequence ID" value="KAK3276558.1"/>
    <property type="molecule type" value="Genomic_DNA"/>
</dbReference>
<keyword evidence="2 5" id="KW-0812">Transmembrane</keyword>
<comment type="subcellular location">
    <subcellularLocation>
        <location evidence="1">Membrane</location>
        <topology evidence="1">Multi-pass membrane protein</topology>
    </subcellularLocation>
</comment>
<evidence type="ECO:0000256" key="4">
    <source>
        <dbReference type="ARBA" id="ARBA00023136"/>
    </source>
</evidence>
<evidence type="ECO:0000256" key="2">
    <source>
        <dbReference type="ARBA" id="ARBA00022692"/>
    </source>
</evidence>
<accession>A0AAE0L931</accession>
<name>A0AAE0L931_9CHLO</name>
<dbReference type="AlphaFoldDB" id="A0AAE0L931"/>
<keyword evidence="3 5" id="KW-1133">Transmembrane helix</keyword>
<evidence type="ECO:0000313" key="8">
    <source>
        <dbReference type="Proteomes" id="UP001190700"/>
    </source>
</evidence>
<protein>
    <recommendedName>
        <fullName evidence="6">Sugar phosphate transporter domain-containing protein</fullName>
    </recommendedName>
</protein>
<dbReference type="Pfam" id="PF03151">
    <property type="entry name" value="TPT"/>
    <property type="match status" value="1"/>
</dbReference>
<reference evidence="7 8" key="1">
    <citation type="journal article" date="2015" name="Genome Biol. Evol.">
        <title>Comparative Genomics of a Bacterivorous Green Alga Reveals Evolutionary Causalities and Consequences of Phago-Mixotrophic Mode of Nutrition.</title>
        <authorList>
            <person name="Burns J.A."/>
            <person name="Paasch A."/>
            <person name="Narechania A."/>
            <person name="Kim E."/>
        </authorList>
    </citation>
    <scope>NUCLEOTIDE SEQUENCE [LARGE SCALE GENOMIC DNA]</scope>
    <source>
        <strain evidence="7 8">PLY_AMNH</strain>
    </source>
</reference>
<dbReference type="Proteomes" id="UP001190700">
    <property type="component" value="Unassembled WGS sequence"/>
</dbReference>
<dbReference type="InterPro" id="IPR004853">
    <property type="entry name" value="Sugar_P_trans_dom"/>
</dbReference>
<evidence type="ECO:0000256" key="1">
    <source>
        <dbReference type="ARBA" id="ARBA00004141"/>
    </source>
</evidence>
<feature type="transmembrane region" description="Helical" evidence="5">
    <location>
        <begin position="188"/>
        <end position="206"/>
    </location>
</feature>